<dbReference type="Gene3D" id="3.40.630.30">
    <property type="match status" value="1"/>
</dbReference>
<proteinExistence type="predicted"/>
<reference evidence="2" key="1">
    <citation type="submission" date="2016-10" db="EMBL/GenBank/DDBJ databases">
        <authorList>
            <person name="Varghese N."/>
            <person name="Submissions S."/>
        </authorList>
    </citation>
    <scope>NUCLEOTIDE SEQUENCE [LARGE SCALE GENOMIC DNA]</scope>
    <source>
        <strain evidence="2">CGMCC 4.7047</strain>
    </source>
</reference>
<protein>
    <submittedName>
        <fullName evidence="1">Diamine N-acetyltransferase</fullName>
    </submittedName>
</protein>
<gene>
    <name evidence="1" type="ORF">SAMN05444716_105426</name>
</gene>
<dbReference type="GO" id="GO:0016740">
    <property type="term" value="F:transferase activity"/>
    <property type="evidence" value="ECO:0007669"/>
    <property type="project" value="UniProtKB-KW"/>
</dbReference>
<accession>A0A1I6UB82</accession>
<dbReference type="RefSeq" id="WP_019433284.1">
    <property type="nucleotide sequence ID" value="NZ_CP054938.1"/>
</dbReference>
<dbReference type="AlphaFoldDB" id="A0A1I6UB82"/>
<name>A0A1I6UB82_9ACTN</name>
<sequence>MCAEARRRGQRRITVLWVPHANGPEQFYLRVGFRPTGKTLHGQVLGERLLT</sequence>
<keyword evidence="1" id="KW-0808">Transferase</keyword>
<evidence type="ECO:0000313" key="2">
    <source>
        <dbReference type="Proteomes" id="UP000198873"/>
    </source>
</evidence>
<organism evidence="1 2">
    <name type="scientific">Streptomyces harbinensis</name>
    <dbReference type="NCBI Taxonomy" id="1176198"/>
    <lineage>
        <taxon>Bacteria</taxon>
        <taxon>Bacillati</taxon>
        <taxon>Actinomycetota</taxon>
        <taxon>Actinomycetes</taxon>
        <taxon>Kitasatosporales</taxon>
        <taxon>Streptomycetaceae</taxon>
        <taxon>Streptomyces</taxon>
    </lineage>
</organism>
<dbReference type="STRING" id="1176198.SAMN05444716_105426"/>
<keyword evidence="2" id="KW-1185">Reference proteome</keyword>
<evidence type="ECO:0000313" key="1">
    <source>
        <dbReference type="EMBL" id="SFS98661.1"/>
    </source>
</evidence>
<dbReference type="EMBL" id="FPAB01000005">
    <property type="protein sequence ID" value="SFS98661.1"/>
    <property type="molecule type" value="Genomic_DNA"/>
</dbReference>
<dbReference type="Proteomes" id="UP000198873">
    <property type="component" value="Unassembled WGS sequence"/>
</dbReference>